<dbReference type="InterPro" id="IPR005182">
    <property type="entry name" value="YdbS-like_PH"/>
</dbReference>
<feature type="transmembrane region" description="Helical" evidence="2">
    <location>
        <begin position="258"/>
        <end position="287"/>
    </location>
</feature>
<proteinExistence type="predicted"/>
<evidence type="ECO:0000313" key="5">
    <source>
        <dbReference type="Proteomes" id="UP000326546"/>
    </source>
</evidence>
<dbReference type="AlphaFoldDB" id="A0A5J6V414"/>
<feature type="domain" description="YdbS-like PH" evidence="3">
    <location>
        <begin position="94"/>
        <end position="169"/>
    </location>
</feature>
<dbReference type="EMBL" id="CP044427">
    <property type="protein sequence ID" value="QFG67713.1"/>
    <property type="molecule type" value="Genomic_DNA"/>
</dbReference>
<dbReference type="Pfam" id="PF03703">
    <property type="entry name" value="bPH_2"/>
    <property type="match status" value="2"/>
</dbReference>
<organism evidence="4 5">
    <name type="scientific">Ornithinimicrobium pratense</name>
    <dbReference type="NCBI Taxonomy" id="2593973"/>
    <lineage>
        <taxon>Bacteria</taxon>
        <taxon>Bacillati</taxon>
        <taxon>Actinomycetota</taxon>
        <taxon>Actinomycetes</taxon>
        <taxon>Micrococcales</taxon>
        <taxon>Ornithinimicrobiaceae</taxon>
        <taxon>Ornithinimicrobium</taxon>
    </lineage>
</organism>
<keyword evidence="2" id="KW-1133">Transmembrane helix</keyword>
<feature type="domain" description="YdbS-like PH" evidence="3">
    <location>
        <begin position="447"/>
        <end position="523"/>
    </location>
</feature>
<feature type="transmembrane region" description="Helical" evidence="2">
    <location>
        <begin position="217"/>
        <end position="238"/>
    </location>
</feature>
<name>A0A5J6V414_9MICO</name>
<feature type="transmembrane region" description="Helical" evidence="2">
    <location>
        <begin position="425"/>
        <end position="447"/>
    </location>
</feature>
<sequence length="535" mass="58316">MPYDLPAPPPQQPVGPDPDDPKPPESTVLGRLEAQGWHRLSTRMLVVHPVRTLMSLAVPLLLITLGFNRGEDGRWLIYVLGGGVIALVVGVLTWMFTRYRFTPEQLQLRTGLFSRRVLTAPLDRIRSVDIESTPIHRVLGLAKVRVGTGVDSRQIELDGLTQEQAAVLRVELLRRSQEVDHPAATAQEGSPQDTSETVRPPADEQLLARIDWSWLRFAPFSLGSLVVVAGVAGVLFQFGDDLPVDEVGLVREAWAWAVAQALLVLVAGTVLLVAVGWTLLSTASYVLNWWNLRLVREANTNIRLSRGLLTTRSQTLERAKVRGVSMGEPFLLRFVRGAELSALATGVGLGGTVKVLPPAPRAVVQSVGHELLEESGPLTMDLTGHGPRARRRIHVSQQWGSLITAALVAVPTYVLDFWWFATWPWWLPLAVLGGLALLNVLIAESAWRNLGHGLTRDHLVVQTGAVVRTRAALERAGIIGWVVHQNFFQRRLGLADLIATTAAGGESLVAPNIPLELAADLADRATPGMLDGLLA</sequence>
<dbReference type="PANTHER" id="PTHR34473:SF2">
    <property type="entry name" value="UPF0699 TRANSMEMBRANE PROTEIN YDBT"/>
    <property type="match status" value="1"/>
</dbReference>
<keyword evidence="5" id="KW-1185">Reference proteome</keyword>
<feature type="compositionally biased region" description="Pro residues" evidence="1">
    <location>
        <begin position="1"/>
        <end position="16"/>
    </location>
</feature>
<feature type="region of interest" description="Disordered" evidence="1">
    <location>
        <begin position="1"/>
        <end position="24"/>
    </location>
</feature>
<dbReference type="InterPro" id="IPR014529">
    <property type="entry name" value="UCP026631"/>
</dbReference>
<evidence type="ECO:0000313" key="4">
    <source>
        <dbReference type="EMBL" id="QFG67713.1"/>
    </source>
</evidence>
<dbReference type="OrthoDB" id="4121259at2"/>
<dbReference type="PANTHER" id="PTHR34473">
    <property type="entry name" value="UPF0699 TRANSMEMBRANE PROTEIN YDBS"/>
    <property type="match status" value="1"/>
</dbReference>
<dbReference type="Proteomes" id="UP000326546">
    <property type="component" value="Chromosome"/>
</dbReference>
<keyword evidence="2" id="KW-0472">Membrane</keyword>
<evidence type="ECO:0000256" key="2">
    <source>
        <dbReference type="SAM" id="Phobius"/>
    </source>
</evidence>
<reference evidence="4 5" key="1">
    <citation type="submission" date="2019-09" db="EMBL/GenBank/DDBJ databases">
        <title>Serinicoccus pratensis sp. nov., isolated from meadow soil.</title>
        <authorList>
            <person name="Zhang W."/>
        </authorList>
    </citation>
    <scope>NUCLEOTIDE SEQUENCE [LARGE SCALE GENOMIC DNA]</scope>
    <source>
        <strain evidence="4 5">W204</strain>
    </source>
</reference>
<evidence type="ECO:0000256" key="1">
    <source>
        <dbReference type="SAM" id="MobiDB-lite"/>
    </source>
</evidence>
<dbReference type="PIRSF" id="PIRSF026631">
    <property type="entry name" value="UCP026631"/>
    <property type="match status" value="1"/>
</dbReference>
<protein>
    <submittedName>
        <fullName evidence="4">PH domain-containing protein</fullName>
    </submittedName>
</protein>
<feature type="transmembrane region" description="Helical" evidence="2">
    <location>
        <begin position="75"/>
        <end position="96"/>
    </location>
</feature>
<evidence type="ECO:0000259" key="3">
    <source>
        <dbReference type="Pfam" id="PF03703"/>
    </source>
</evidence>
<accession>A0A5J6V414</accession>
<keyword evidence="2" id="KW-0812">Transmembrane</keyword>
<dbReference type="KEGG" id="serw:FY030_02320"/>
<gene>
    <name evidence="4" type="ORF">FY030_02320</name>
</gene>
<feature type="transmembrane region" description="Helical" evidence="2">
    <location>
        <begin position="399"/>
        <end position="419"/>
    </location>
</feature>